<dbReference type="EMBL" id="BAABIL010000119">
    <property type="protein sequence ID" value="GAA4969458.1"/>
    <property type="molecule type" value="Genomic_DNA"/>
</dbReference>
<dbReference type="RefSeq" id="WP_345711242.1">
    <property type="nucleotide sequence ID" value="NZ_BAABIL010000119.1"/>
</dbReference>
<keyword evidence="2" id="KW-1185">Reference proteome</keyword>
<accession>A0ABP9HF55</accession>
<proteinExistence type="predicted"/>
<sequence length="72" mass="8187">MLALFVCLSAGLLGGCLAVSVWLLRQRAPLRRWQIRRDQALAEAQMAALTRQALLAMRAEVQRQLSAQQRRR</sequence>
<name>A0ABP9HF55_9ACTN</name>
<protein>
    <submittedName>
        <fullName evidence="1">Uncharacterized protein</fullName>
    </submittedName>
</protein>
<reference evidence="2" key="1">
    <citation type="journal article" date="2019" name="Int. J. Syst. Evol. Microbiol.">
        <title>The Global Catalogue of Microorganisms (GCM) 10K type strain sequencing project: providing services to taxonomists for standard genome sequencing and annotation.</title>
        <authorList>
            <consortium name="The Broad Institute Genomics Platform"/>
            <consortium name="The Broad Institute Genome Sequencing Center for Infectious Disease"/>
            <person name="Wu L."/>
            <person name="Ma J."/>
        </authorList>
    </citation>
    <scope>NUCLEOTIDE SEQUENCE [LARGE SCALE GENOMIC DNA]</scope>
    <source>
        <strain evidence="2">JCM 18126</strain>
    </source>
</reference>
<evidence type="ECO:0000313" key="1">
    <source>
        <dbReference type="EMBL" id="GAA4969458.1"/>
    </source>
</evidence>
<gene>
    <name evidence="1" type="ORF">GCM10023225_09650</name>
</gene>
<comment type="caution">
    <text evidence="1">The sequence shown here is derived from an EMBL/GenBank/DDBJ whole genome shotgun (WGS) entry which is preliminary data.</text>
</comment>
<dbReference type="Proteomes" id="UP001501195">
    <property type="component" value="Unassembled WGS sequence"/>
</dbReference>
<evidence type="ECO:0000313" key="2">
    <source>
        <dbReference type="Proteomes" id="UP001501195"/>
    </source>
</evidence>
<organism evidence="1 2">
    <name type="scientific">Kineococcus glutinatus</name>
    <dbReference type="NCBI Taxonomy" id="1070872"/>
    <lineage>
        <taxon>Bacteria</taxon>
        <taxon>Bacillati</taxon>
        <taxon>Actinomycetota</taxon>
        <taxon>Actinomycetes</taxon>
        <taxon>Kineosporiales</taxon>
        <taxon>Kineosporiaceae</taxon>
        <taxon>Kineococcus</taxon>
    </lineage>
</organism>